<sequence>MDKKLKADCLSLILLCASFPIISFGATRGGGLVWWIGLLSLVAGGLLPVWTRYMNHAGDRIRDVGIEFDDRTS</sequence>
<evidence type="ECO:0000313" key="2">
    <source>
        <dbReference type="EMBL" id="MDY0884736.1"/>
    </source>
</evidence>
<evidence type="ECO:0000313" key="3">
    <source>
        <dbReference type="Proteomes" id="UP001279642"/>
    </source>
</evidence>
<dbReference type="EMBL" id="JAXCLW010000006">
    <property type="protein sequence ID" value="MDY0884736.1"/>
    <property type="molecule type" value="Genomic_DNA"/>
</dbReference>
<dbReference type="Proteomes" id="UP001279642">
    <property type="component" value="Unassembled WGS sequence"/>
</dbReference>
<evidence type="ECO:0000256" key="1">
    <source>
        <dbReference type="SAM" id="Phobius"/>
    </source>
</evidence>
<dbReference type="RefSeq" id="WP_320509810.1">
    <property type="nucleotide sequence ID" value="NZ_JAXCLW010000006.1"/>
</dbReference>
<comment type="caution">
    <text evidence="2">The sequence shown here is derived from an EMBL/GenBank/DDBJ whole genome shotgun (WGS) entry which is preliminary data.</text>
</comment>
<feature type="transmembrane region" description="Helical" evidence="1">
    <location>
        <begin position="32"/>
        <end position="50"/>
    </location>
</feature>
<reference evidence="2 3" key="1">
    <citation type="journal article" date="2016" name="Antonie Van Leeuwenhoek">
        <title>Dongia soli sp. nov., isolated from soil from Dokdo, Korea.</title>
        <authorList>
            <person name="Kim D.U."/>
            <person name="Lee H."/>
            <person name="Kim H."/>
            <person name="Kim S.G."/>
            <person name="Ka J.O."/>
        </authorList>
    </citation>
    <scope>NUCLEOTIDE SEQUENCE [LARGE SCALE GENOMIC DNA]</scope>
    <source>
        <strain evidence="2 3">D78</strain>
    </source>
</reference>
<keyword evidence="1" id="KW-0472">Membrane</keyword>
<gene>
    <name evidence="2" type="ORF">SMD27_17970</name>
</gene>
<protein>
    <submittedName>
        <fullName evidence="2">Uncharacterized protein</fullName>
    </submittedName>
</protein>
<keyword evidence="1" id="KW-0812">Transmembrane</keyword>
<feature type="transmembrane region" description="Helical" evidence="1">
    <location>
        <begin position="7"/>
        <end position="26"/>
    </location>
</feature>
<name>A0ABU5EH77_9PROT</name>
<keyword evidence="1" id="KW-1133">Transmembrane helix</keyword>
<accession>A0ABU5EH77</accession>
<organism evidence="2 3">
    <name type="scientific">Dongia soli</name>
    <dbReference type="NCBI Taxonomy" id="600628"/>
    <lineage>
        <taxon>Bacteria</taxon>
        <taxon>Pseudomonadati</taxon>
        <taxon>Pseudomonadota</taxon>
        <taxon>Alphaproteobacteria</taxon>
        <taxon>Rhodospirillales</taxon>
        <taxon>Dongiaceae</taxon>
        <taxon>Dongia</taxon>
    </lineage>
</organism>
<proteinExistence type="predicted"/>
<keyword evidence="3" id="KW-1185">Reference proteome</keyword>